<reference evidence="2" key="1">
    <citation type="submission" date="2016-11" db="EMBL/GenBank/DDBJ databases">
        <authorList>
            <person name="Varghese N."/>
            <person name="Submissions S."/>
        </authorList>
    </citation>
    <scope>NUCLEOTIDE SEQUENCE [LARGE SCALE GENOMIC DNA]</scope>
    <source>
        <strain evidence="2">ACAM 48</strain>
    </source>
</reference>
<dbReference type="STRING" id="143223.SAMN05878281_1770"/>
<keyword evidence="2" id="KW-1185">Reference proteome</keyword>
<evidence type="ECO:0000313" key="2">
    <source>
        <dbReference type="Proteomes" id="UP000190235"/>
    </source>
</evidence>
<sequence>MVVDNRFWPSSFCDILLYRKNKNRPVEKRHESPMNILKNRCEKGEITKEGFENQEYTFNENR</sequence>
<proteinExistence type="predicted"/>
<name>A0A1M7L734_9FLAO</name>
<dbReference type="AlphaFoldDB" id="A0A1M7L734"/>
<dbReference type="EMBL" id="LT670848">
    <property type="protein sequence ID" value="SHM73781.1"/>
    <property type="molecule type" value="Genomic_DNA"/>
</dbReference>
<dbReference type="Proteomes" id="UP000190235">
    <property type="component" value="Chromosome I"/>
</dbReference>
<accession>A0A1M7L734</accession>
<protein>
    <submittedName>
        <fullName evidence="1">Uncharacterized protein</fullName>
    </submittedName>
</protein>
<evidence type="ECO:0000313" key="1">
    <source>
        <dbReference type="EMBL" id="SHM73781.1"/>
    </source>
</evidence>
<gene>
    <name evidence="1" type="ORF">SAMN05878281_1770</name>
</gene>
<organism evidence="1 2">
    <name type="scientific">Salegentibacter salegens</name>
    <dbReference type="NCBI Taxonomy" id="143223"/>
    <lineage>
        <taxon>Bacteria</taxon>
        <taxon>Pseudomonadati</taxon>
        <taxon>Bacteroidota</taxon>
        <taxon>Flavobacteriia</taxon>
        <taxon>Flavobacteriales</taxon>
        <taxon>Flavobacteriaceae</taxon>
        <taxon>Salegentibacter</taxon>
    </lineage>
</organism>